<proteinExistence type="predicted"/>
<dbReference type="STRING" id="1469647.BC351_00895"/>
<comment type="caution">
    <text evidence="1">The sequence shown here is derived from an EMBL/GenBank/DDBJ whole genome shotgun (WGS) entry which is preliminary data.</text>
</comment>
<accession>A0A1V4HSA4</accession>
<reference evidence="2" key="1">
    <citation type="submission" date="2016-07" db="EMBL/GenBank/DDBJ databases">
        <authorList>
            <person name="Florea S."/>
            <person name="Webb J.S."/>
            <person name="Jaromczyk J."/>
            <person name="Schardl C.L."/>
        </authorList>
    </citation>
    <scope>NUCLEOTIDE SEQUENCE [LARGE SCALE GENOMIC DNA]</scope>
    <source>
        <strain evidence="2">CY1</strain>
    </source>
</reference>
<dbReference type="RefSeq" id="WP_079408830.1">
    <property type="nucleotide sequence ID" value="NZ_MBTG01000001.1"/>
</dbReference>
<dbReference type="EMBL" id="MBTG01000001">
    <property type="protein sequence ID" value="OPH61829.1"/>
    <property type="molecule type" value="Genomic_DNA"/>
</dbReference>
<evidence type="ECO:0000313" key="2">
    <source>
        <dbReference type="Proteomes" id="UP000190626"/>
    </source>
</evidence>
<dbReference type="Proteomes" id="UP000190626">
    <property type="component" value="Unassembled WGS sequence"/>
</dbReference>
<organism evidence="1 2">
    <name type="scientific">Paenibacillus ferrarius</name>
    <dbReference type="NCBI Taxonomy" id="1469647"/>
    <lineage>
        <taxon>Bacteria</taxon>
        <taxon>Bacillati</taxon>
        <taxon>Bacillota</taxon>
        <taxon>Bacilli</taxon>
        <taxon>Bacillales</taxon>
        <taxon>Paenibacillaceae</taxon>
        <taxon>Paenibacillus</taxon>
    </lineage>
</organism>
<keyword evidence="2" id="KW-1185">Reference proteome</keyword>
<protein>
    <submittedName>
        <fullName evidence="1">Uncharacterized protein</fullName>
    </submittedName>
</protein>
<sequence>MEIRLHSSSGDLKRYGRILECFGKGAQDILSISGKESVIIELETLSQLFNALNAYKCDIVADFEFIIGVTDENKYYIEIYDDYR</sequence>
<gene>
    <name evidence="1" type="ORF">BC351_00895</name>
</gene>
<evidence type="ECO:0000313" key="1">
    <source>
        <dbReference type="EMBL" id="OPH61829.1"/>
    </source>
</evidence>
<dbReference type="AlphaFoldDB" id="A0A1V4HSA4"/>
<name>A0A1V4HSA4_9BACL</name>